<evidence type="ECO:0000256" key="2">
    <source>
        <dbReference type="SAM" id="MobiDB-lite"/>
    </source>
</evidence>
<keyword evidence="4" id="KW-1185">Reference proteome</keyword>
<organism evidence="3 4">
    <name type="scientific">Porites lobata</name>
    <dbReference type="NCBI Taxonomy" id="104759"/>
    <lineage>
        <taxon>Eukaryota</taxon>
        <taxon>Metazoa</taxon>
        <taxon>Cnidaria</taxon>
        <taxon>Anthozoa</taxon>
        <taxon>Hexacorallia</taxon>
        <taxon>Scleractinia</taxon>
        <taxon>Fungiina</taxon>
        <taxon>Poritidae</taxon>
        <taxon>Porites</taxon>
    </lineage>
</organism>
<protein>
    <recommendedName>
        <fullName evidence="5">MADF domain-containing protein</fullName>
    </recommendedName>
</protein>
<reference evidence="3 4" key="1">
    <citation type="submission" date="2022-05" db="EMBL/GenBank/DDBJ databases">
        <authorList>
            <consortium name="Genoscope - CEA"/>
            <person name="William W."/>
        </authorList>
    </citation>
    <scope>NUCLEOTIDE SEQUENCE [LARGE SCALE GENOMIC DNA]</scope>
</reference>
<gene>
    <name evidence="3" type="ORF">PLOB_00030518</name>
</gene>
<feature type="coiled-coil region" evidence="1">
    <location>
        <begin position="240"/>
        <end position="267"/>
    </location>
</feature>
<keyword evidence="1" id="KW-0175">Coiled coil</keyword>
<dbReference type="Proteomes" id="UP001159405">
    <property type="component" value="Unassembled WGS sequence"/>
</dbReference>
<evidence type="ECO:0000256" key="1">
    <source>
        <dbReference type="SAM" id="Coils"/>
    </source>
</evidence>
<feature type="compositionally biased region" description="Basic and acidic residues" evidence="2">
    <location>
        <begin position="143"/>
        <end position="185"/>
    </location>
</feature>
<evidence type="ECO:0008006" key="5">
    <source>
        <dbReference type="Google" id="ProtNLM"/>
    </source>
</evidence>
<name>A0ABN8NZF7_9CNID</name>
<accession>A0ABN8NZF7</accession>
<dbReference type="PANTHER" id="PTHR33309:SF1">
    <property type="entry name" value="MYB_SANT-LIKE DNA-BINDING DOMAIN-CONTAINING PROTEIN"/>
    <property type="match status" value="1"/>
</dbReference>
<sequence>MLKVGIDGCQNQVNVHPAHNLKMSTNLPAKKQEGDKPAEKMMFWTDRHDVILCREILIHNPFHYKKSSIQRGQVWNDIAERLVAVDEERFKSDLDRRGVRDRYNLLANKLRRKLKDERKASGIETDMSEVEVALEDLIEREDESNKQHKENQDQNLKRKEDRQQAEDIRTKSLERLGETQKRKGQDSNLQTKAKKKRATGGDAVVFLRERTEAMVAARKEEVNMKVKQQEAESKRHQDFLELMRQQQQQQQQQMHNMQAMLLQQQQQQTQLIMALVSKLDHK</sequence>
<comment type="caution">
    <text evidence="3">The sequence shown here is derived from an EMBL/GenBank/DDBJ whole genome shotgun (WGS) entry which is preliminary data.</text>
</comment>
<evidence type="ECO:0000313" key="4">
    <source>
        <dbReference type="Proteomes" id="UP001159405"/>
    </source>
</evidence>
<dbReference type="PANTHER" id="PTHR33309">
    <property type="entry name" value="KERATIN, ULTRA HIGH-SULFUR MATRIX PROTEIN-LIKE"/>
    <property type="match status" value="1"/>
</dbReference>
<feature type="region of interest" description="Disordered" evidence="2">
    <location>
        <begin position="138"/>
        <end position="200"/>
    </location>
</feature>
<evidence type="ECO:0000313" key="3">
    <source>
        <dbReference type="EMBL" id="CAH3124319.1"/>
    </source>
</evidence>
<proteinExistence type="predicted"/>
<dbReference type="EMBL" id="CALNXK010000039">
    <property type="protein sequence ID" value="CAH3124319.1"/>
    <property type="molecule type" value="Genomic_DNA"/>
</dbReference>